<dbReference type="NCBIfam" id="NF008183">
    <property type="entry name" value="PRK10933.1"/>
    <property type="match status" value="1"/>
</dbReference>
<dbReference type="CDD" id="cd11333">
    <property type="entry name" value="AmyAc_SI_OligoGlu_DGase"/>
    <property type="match status" value="1"/>
</dbReference>
<protein>
    <submittedName>
        <fullName evidence="5">Glucohydrolase</fullName>
    </submittedName>
</protein>
<dbReference type="SUPFAM" id="SSF51445">
    <property type="entry name" value="(Trans)glycosidases"/>
    <property type="match status" value="1"/>
</dbReference>
<keyword evidence="2 5" id="KW-0378">Hydrolase</keyword>
<evidence type="ECO:0000313" key="5">
    <source>
        <dbReference type="EMBL" id="OYO11554.1"/>
    </source>
</evidence>
<dbReference type="FunFam" id="3.90.400.10:FF:000002">
    <property type="entry name" value="Sucrose isomerase"/>
    <property type="match status" value="1"/>
</dbReference>
<comment type="similarity">
    <text evidence="1">Belongs to the glycosyl hydrolase 13 family.</text>
</comment>
<dbReference type="Gene3D" id="3.90.400.10">
    <property type="entry name" value="Oligo-1,6-glucosidase, Domain 2"/>
    <property type="match status" value="1"/>
</dbReference>
<dbReference type="InterPro" id="IPR017853">
    <property type="entry name" value="GH"/>
</dbReference>
<proteinExistence type="inferred from homology"/>
<dbReference type="AlphaFoldDB" id="A0A255GF13"/>
<evidence type="ECO:0000256" key="2">
    <source>
        <dbReference type="ARBA" id="ARBA00022801"/>
    </source>
</evidence>
<dbReference type="FunFam" id="3.20.20.80:FF:000064">
    <property type="entry name" value="Oligo-1,6-glucosidase"/>
    <property type="match status" value="1"/>
</dbReference>
<dbReference type="Proteomes" id="UP000215896">
    <property type="component" value="Unassembled WGS sequence"/>
</dbReference>
<reference evidence="5 6" key="1">
    <citation type="submission" date="2017-07" db="EMBL/GenBank/DDBJ databases">
        <title>Draft whole genome sequences of clinical Proprionibacteriaceae strains.</title>
        <authorList>
            <person name="Bernier A.-M."/>
            <person name="Bernard K."/>
            <person name="Domingo M.-C."/>
        </authorList>
    </citation>
    <scope>NUCLEOTIDE SEQUENCE [LARGE SCALE GENOMIC DNA]</scope>
    <source>
        <strain evidence="5 6">NML 030167</strain>
    </source>
</reference>
<keyword evidence="6" id="KW-1185">Reference proteome</keyword>
<evidence type="ECO:0000259" key="4">
    <source>
        <dbReference type="SMART" id="SM00642"/>
    </source>
</evidence>
<keyword evidence="3" id="KW-0326">Glycosidase</keyword>
<evidence type="ECO:0000256" key="3">
    <source>
        <dbReference type="ARBA" id="ARBA00023295"/>
    </source>
</evidence>
<accession>A0A255GF13</accession>
<dbReference type="GO" id="GO:0004556">
    <property type="term" value="F:alpha-amylase activity"/>
    <property type="evidence" value="ECO:0007669"/>
    <property type="project" value="TreeGrafter"/>
</dbReference>
<dbReference type="InterPro" id="IPR006047">
    <property type="entry name" value="GH13_cat_dom"/>
</dbReference>
<evidence type="ECO:0000256" key="1">
    <source>
        <dbReference type="ARBA" id="ARBA00008061"/>
    </source>
</evidence>
<comment type="caution">
    <text evidence="5">The sequence shown here is derived from an EMBL/GenBank/DDBJ whole genome shotgun (WGS) entry which is preliminary data.</text>
</comment>
<dbReference type="RefSeq" id="WP_094406018.1">
    <property type="nucleotide sequence ID" value="NZ_NMVO01000015.1"/>
</dbReference>
<dbReference type="Gene3D" id="3.20.20.80">
    <property type="entry name" value="Glycosidases"/>
    <property type="match status" value="1"/>
</dbReference>
<dbReference type="PANTHER" id="PTHR10357">
    <property type="entry name" value="ALPHA-AMYLASE FAMILY MEMBER"/>
    <property type="match status" value="1"/>
</dbReference>
<feature type="domain" description="Glycosyl hydrolase family 13 catalytic" evidence="4">
    <location>
        <begin position="20"/>
        <end position="425"/>
    </location>
</feature>
<dbReference type="Pfam" id="PF00128">
    <property type="entry name" value="Alpha-amylase"/>
    <property type="match status" value="1"/>
</dbReference>
<name>A0A255GF13_9ACTN</name>
<dbReference type="SMART" id="SM00642">
    <property type="entry name" value="Aamy"/>
    <property type="match status" value="1"/>
</dbReference>
<dbReference type="InterPro" id="IPR045857">
    <property type="entry name" value="O16G_dom_2"/>
</dbReference>
<dbReference type="GO" id="GO:0009313">
    <property type="term" value="P:oligosaccharide catabolic process"/>
    <property type="evidence" value="ECO:0007669"/>
    <property type="project" value="TreeGrafter"/>
</dbReference>
<dbReference type="EMBL" id="NMVO01000015">
    <property type="protein sequence ID" value="OYO11554.1"/>
    <property type="molecule type" value="Genomic_DNA"/>
</dbReference>
<organism evidence="5 6">
    <name type="scientific">Enemella evansiae</name>
    <dbReference type="NCBI Taxonomy" id="2016499"/>
    <lineage>
        <taxon>Bacteria</taxon>
        <taxon>Bacillati</taxon>
        <taxon>Actinomycetota</taxon>
        <taxon>Actinomycetes</taxon>
        <taxon>Propionibacteriales</taxon>
        <taxon>Propionibacteriaceae</taxon>
        <taxon>Enemella</taxon>
    </lineage>
</organism>
<dbReference type="OrthoDB" id="9043248at2"/>
<evidence type="ECO:0000313" key="6">
    <source>
        <dbReference type="Proteomes" id="UP000215896"/>
    </source>
</evidence>
<dbReference type="PANTHER" id="PTHR10357:SF179">
    <property type="entry name" value="NEUTRAL AND BASIC AMINO ACID TRANSPORT PROTEIN RBAT"/>
    <property type="match status" value="1"/>
</dbReference>
<sequence length="568" mass="63822">MTGSPARNATPWWKQAVGYQVYPRSFADSDGDGIGDLRGVTSRLDHLAELGIDLLWLSPIYPSPMVDNGYDISDYRGIDPTFGTLEDVDELIAEARRRGIRVILDLVVNHTSDAHPWFIESRDPRSPRRDWYWWRPGRGESPPNNWGSRFSGSAWQLDPRSGEYYLHLFAVGQPDLNWENPEVRAEVRAIMNWWLARGISGFRMDVINFIAKPPELPDAPVRPGELWGDAESLYSNGPRLLEFLQELRAGTVGDADDVVLLGETPATTAADAARLTDPANHALDLVFQFEHVQIDHGNHRWDKKPFDLPRLKTSLANWQDGLRDRGWNSLYLNNHDQPRVVTRWGDPTRREESAKLFATMLHAHQGTPFVYQGEEIGMRGAAFTSLTQYQDVQSLNFADEAMTARGWSEAEVLATLRDLSRENARTPMQWACAPAAGFSTGTPWLDVPDHPVAETVAGQRGPDSVLAHYRRLIALRREEPLLSTGRFLLSEPADPNLWIVQRLGAEGGLLAIGNAGDRPRRVPAELHAQWASAQVLLGSHRRERLPVELEPWESLLVKLPGPPAPGWR</sequence>
<gene>
    <name evidence="5" type="ORF">CGZ94_14055</name>
</gene>